<dbReference type="Gene3D" id="2.30.40.10">
    <property type="entry name" value="Urease, subunit C, domain 1"/>
    <property type="match status" value="1"/>
</dbReference>
<evidence type="ECO:0000256" key="1">
    <source>
        <dbReference type="SAM" id="SignalP"/>
    </source>
</evidence>
<dbReference type="InterPro" id="IPR011059">
    <property type="entry name" value="Metal-dep_hydrolase_composite"/>
</dbReference>
<dbReference type="InterPro" id="IPR051781">
    <property type="entry name" value="Metallo-dep_Hydrolase"/>
</dbReference>
<reference evidence="3" key="1">
    <citation type="submission" date="2020-06" db="EMBL/GenBank/DDBJ databases">
        <title>Legume-microbial interactions unlock mineral nutrients during tropical forest succession.</title>
        <authorList>
            <person name="Epihov D.Z."/>
        </authorList>
    </citation>
    <scope>NUCLEOTIDE SEQUENCE [LARGE SCALE GENOMIC DNA]</scope>
    <source>
        <strain evidence="3">Pan2503</strain>
    </source>
</reference>
<organism evidence="3 4">
    <name type="scientific">Candidatus Acidiferrum panamense</name>
    <dbReference type="NCBI Taxonomy" id="2741543"/>
    <lineage>
        <taxon>Bacteria</taxon>
        <taxon>Pseudomonadati</taxon>
        <taxon>Acidobacteriota</taxon>
        <taxon>Terriglobia</taxon>
        <taxon>Candidatus Acidiferrales</taxon>
        <taxon>Candidatus Acidiferrum</taxon>
    </lineage>
</organism>
<keyword evidence="1" id="KW-0732">Signal</keyword>
<evidence type="ECO:0000313" key="4">
    <source>
        <dbReference type="Proteomes" id="UP000567293"/>
    </source>
</evidence>
<comment type="caution">
    <text evidence="3">The sequence shown here is derived from an EMBL/GenBank/DDBJ whole genome shotgun (WGS) entry which is preliminary data.</text>
</comment>
<name>A0A7V8NWK6_9BACT</name>
<feature type="domain" description="Amidohydrolase-related" evidence="2">
    <location>
        <begin position="81"/>
        <end position="428"/>
    </location>
</feature>
<dbReference type="SUPFAM" id="SSF51338">
    <property type="entry name" value="Composite domain of metallo-dependent hydrolases"/>
    <property type="match status" value="1"/>
</dbReference>
<keyword evidence="4" id="KW-1185">Reference proteome</keyword>
<evidence type="ECO:0000313" key="3">
    <source>
        <dbReference type="EMBL" id="MBA0088570.1"/>
    </source>
</evidence>
<dbReference type="PANTHER" id="PTHR43135">
    <property type="entry name" value="ALPHA-D-RIBOSE 1-METHYLPHOSPHONATE 5-TRIPHOSPHATE DIPHOSPHATASE"/>
    <property type="match status" value="1"/>
</dbReference>
<dbReference type="GO" id="GO:0016810">
    <property type="term" value="F:hydrolase activity, acting on carbon-nitrogen (but not peptide) bonds"/>
    <property type="evidence" value="ECO:0007669"/>
    <property type="project" value="InterPro"/>
</dbReference>
<sequence>MRLLRRVKFAVILVVLCSWQSLAAQQKPIAILHGRLIDGLGGPPVEDAAVILRGNKIEYAGPAGSAALPPGSQMIDAKGKTVMPGLADMHVHLQGGWDGISVDLLGYQRYLNAMLYAGVTTVMDTGDYQPWILQLRQEAAGGRLLSPRIYATGAMIDAADPAWPDLAYALSSRTQIPELVERDKRAGVDLIKGYANLSDRMLRRLVEEAHKKKIRVVIDQWERNGSPDLVQTGIDGFAHAPTRKMAAADIQLIQERGVFVITTLTVEEYSARSRLADLKFLDEPLIADTTPGWFLTELRAEATRNLSDPEKRDAQTSAAGFDEMKGNVKKLFDAGVLLAAGTDAPYPGVFQGEAIHHELELLVAAGMTPLEAIRFATVNAARLMHAEGEWGSLAAGHTANVLIVAGNPAEHISDTRKVETVILNGKILDRASLRFDPKRDPGFRAVNGNFSSPMQ</sequence>
<dbReference type="SUPFAM" id="SSF51556">
    <property type="entry name" value="Metallo-dependent hydrolases"/>
    <property type="match status" value="1"/>
</dbReference>
<dbReference type="InterPro" id="IPR032466">
    <property type="entry name" value="Metal_Hydrolase"/>
</dbReference>
<dbReference type="PANTHER" id="PTHR43135:SF3">
    <property type="entry name" value="ALPHA-D-RIBOSE 1-METHYLPHOSPHONATE 5-TRIPHOSPHATE DIPHOSPHATASE"/>
    <property type="match status" value="1"/>
</dbReference>
<feature type="signal peptide" evidence="1">
    <location>
        <begin position="1"/>
        <end position="23"/>
    </location>
</feature>
<feature type="chain" id="PRO_5031075601" evidence="1">
    <location>
        <begin position="24"/>
        <end position="455"/>
    </location>
</feature>
<proteinExistence type="predicted"/>
<dbReference type="AlphaFoldDB" id="A0A7V8NWK6"/>
<dbReference type="EMBL" id="JACDQQ010002568">
    <property type="protein sequence ID" value="MBA0088570.1"/>
    <property type="molecule type" value="Genomic_DNA"/>
</dbReference>
<accession>A0A7V8NWK6</accession>
<protein>
    <submittedName>
        <fullName evidence="3">Amidohydrolase family protein</fullName>
    </submittedName>
</protein>
<dbReference type="Gene3D" id="3.20.20.140">
    <property type="entry name" value="Metal-dependent hydrolases"/>
    <property type="match status" value="1"/>
</dbReference>
<dbReference type="Proteomes" id="UP000567293">
    <property type="component" value="Unassembled WGS sequence"/>
</dbReference>
<gene>
    <name evidence="3" type="ORF">HRJ53_26585</name>
</gene>
<evidence type="ECO:0000259" key="2">
    <source>
        <dbReference type="Pfam" id="PF01979"/>
    </source>
</evidence>
<dbReference type="InterPro" id="IPR006680">
    <property type="entry name" value="Amidohydro-rel"/>
</dbReference>
<dbReference type="Pfam" id="PF01979">
    <property type="entry name" value="Amidohydro_1"/>
    <property type="match status" value="1"/>
</dbReference>